<feature type="region of interest" description="Disordered" evidence="2">
    <location>
        <begin position="2752"/>
        <end position="2772"/>
    </location>
</feature>
<reference evidence="4" key="3">
    <citation type="submission" date="2025-09" db="UniProtKB">
        <authorList>
            <consortium name="Ensembl"/>
        </authorList>
    </citation>
    <scope>IDENTIFICATION</scope>
</reference>
<feature type="coiled-coil region" evidence="1">
    <location>
        <begin position="3042"/>
        <end position="3076"/>
    </location>
</feature>
<keyword evidence="1" id="KW-0175">Coiled coil</keyword>
<accession>W5MDC2</accession>
<feature type="coiled-coil region" evidence="1">
    <location>
        <begin position="1056"/>
        <end position="1218"/>
    </location>
</feature>
<dbReference type="PANTHER" id="PTHR18887:SF4">
    <property type="entry name" value="GOLGIN SUBFAMILY B MEMBER 1-LIKE"/>
    <property type="match status" value="1"/>
</dbReference>
<evidence type="ECO:0000256" key="2">
    <source>
        <dbReference type="SAM" id="MobiDB-lite"/>
    </source>
</evidence>
<feature type="coiled-coil region" evidence="1">
    <location>
        <begin position="835"/>
        <end position="1030"/>
    </location>
</feature>
<feature type="coiled-coil region" evidence="1">
    <location>
        <begin position="1758"/>
        <end position="1866"/>
    </location>
</feature>
<dbReference type="Proteomes" id="UP000018468">
    <property type="component" value="Linkage group LG27"/>
</dbReference>
<feature type="transmembrane region" description="Helical" evidence="3">
    <location>
        <begin position="3149"/>
        <end position="3169"/>
    </location>
</feature>
<keyword evidence="3" id="KW-0472">Membrane</keyword>
<dbReference type="eggNOG" id="ENOG502QRN2">
    <property type="taxonomic scope" value="Eukaryota"/>
</dbReference>
<feature type="region of interest" description="Disordered" evidence="2">
    <location>
        <begin position="72"/>
        <end position="102"/>
    </location>
</feature>
<dbReference type="HOGENOM" id="CLU_227111_0_0_1"/>
<dbReference type="EMBL" id="AHAT01035531">
    <property type="status" value="NOT_ANNOTATED_CDS"/>
    <property type="molecule type" value="Genomic_DNA"/>
</dbReference>
<keyword evidence="3" id="KW-1133">Transmembrane helix</keyword>
<organism evidence="4 5">
    <name type="scientific">Lepisosteus oculatus</name>
    <name type="common">Spotted gar</name>
    <dbReference type="NCBI Taxonomy" id="7918"/>
    <lineage>
        <taxon>Eukaryota</taxon>
        <taxon>Metazoa</taxon>
        <taxon>Chordata</taxon>
        <taxon>Craniata</taxon>
        <taxon>Vertebrata</taxon>
        <taxon>Euteleostomi</taxon>
        <taxon>Actinopterygii</taxon>
        <taxon>Neopterygii</taxon>
        <taxon>Holostei</taxon>
        <taxon>Semionotiformes</taxon>
        <taxon>Lepisosteidae</taxon>
        <taxon>Lepisosteus</taxon>
    </lineage>
</organism>
<dbReference type="InterPro" id="IPR026202">
    <property type="entry name" value="GOLGB1"/>
</dbReference>
<dbReference type="Gene3D" id="1.10.287.1490">
    <property type="match status" value="1"/>
</dbReference>
<feature type="coiled-coil region" evidence="1">
    <location>
        <begin position="2819"/>
        <end position="2867"/>
    </location>
</feature>
<feature type="coiled-coil region" evidence="1">
    <location>
        <begin position="2121"/>
        <end position="2236"/>
    </location>
</feature>
<dbReference type="GO" id="GO:0005794">
    <property type="term" value="C:Golgi apparatus"/>
    <property type="evidence" value="ECO:0007669"/>
    <property type="project" value="InterPro"/>
</dbReference>
<sequence>MSSQSVADITEQLAQTEQLVVQLKELIREKDNVLRTKDEQLKTEKEAWEAKLSKMKLQNKAKVTSLNSQLEELKKQLPSSGAKETKSDIRKASGDGDQEHAAASRGKILVLKKKVEELELQLSQKEADLEETRELADQRQRGAEMDGMLAERDKKLQEKEAYIVDLQDLQVLVQNLTKKVGENIILEKDNKLVEINQMHEQELFRLAAKSDASADLEQLLKALKQKLHEKEEVLLGKTQVIDVLQNEVDARDQQIKELAEKMKRLQGEKDNMLSKLDAEKHKHETELKQVTERHESELSEKHQAYLQLQRQLQEKLEQYEELKMKNDELMAKLVIYEEQQRKMQADLEQEMSYICSKQGTLQQEQINILNSQLDQLKCDIAEKEKVVQDKNAQCQCIQQNQNLNEKEITLNNKSQECQGLLDKINRKDETVTSLSRQLDVTNEELIKLQSENVNLKTTLDNTIADCKLLKEDTVQSKNEVMELQKQVQALNEQNAKLEIEIKEAAVVLSETLKEIGDLQSELSSRESSIVFLKEEVVGINSERLSLNVALQEKIEALNQQEIFIKQLQTKSIEGEGQLSQNMIQKSLVDLGEDFNLKLKAKETECGTFKEQITDLQESVAKLNEKISTQSSEVQTLNESLEQREADLQSLKREHSEQVDHIDLLKSEILDLNQKNKKMREEAEQNYNSQLQTMKNEMDFINKQHVSNMSEAAEQLTTEKELLQMQVSAKIEEIIGLKLETRNIEHTLQESEKEWLSILDRETQLKNLLTEQLRSLENEMKSKDVKVQALQKDLDTLQEKFNEVTSALKISTEQLKESCQQIAVDKHQLENVFAAIQRKDGEISELQQHLRDREDEVKMLEIDKESSNKNLFEISQSMSDKLVAFEEEKKYLQATIKQIKDQIKNLQKDMDAAATDLKEAVTEHEYHLGVIKKKEDQIQCMNIQIKKELMQVQYEKLSKDKEIMKKKLQAALLVRKDLIKKVEELEKQREGGDQQDKEMSELQDQLKESLLEQLEHNVQCLQRKLSEQETDIFPALQSINEKDKVIEHLQYSISEKEESYNSERAEMIKKLENLRAELLKKEESIQLIDSVNSNIEQVDSMASEDTELTQIKQEKDILQKKLHAALLARKETIKKSQEKERKHANELSDLKEEFNKLMEQYSEQTHELNAMQKKYDEKIKESEDNLQVIASLQSQLSSISNVVNEKEKALQEFDLLLKEHEMSEQAALQNQGELETLKKKIEVMTSEMAGKEILLQTIQDRSKVLTQKIEQIEQELEKAHFEIIALENVKREKECQLEDLKELEKAHKIHSEKLKELQDMKNILAETQHNFSQEKECLKDLKARLQDKEGILLSLKLTISEKDDLIAALEQQLQKELHLHEVEREKMEIEINELQQKSNARQVKEQSEEGKSNNEQITRKLQAALISRKEALKENRTLKEKIQLLSSEKEDIMNTTLSLERSAAEMKRQKEDLELSMLSLSKEKEKLVLEVDQVLSDNHNLAAACESLKLTIENITQQKQAFSCQLESLKDSQTVELSEWKSKHTELKQEYESLLQAYENISSEMDKMRQLIEAARKEKQEVLSKWYKTASEKEILEKQVGEAEEENEKLKDKTRKFAKVKQQRILELEQENEKIKKELLELSEKQVGKAEELSSRNTQLEAENNRLKETYEELLVKLNEMKCANQKVTEELKVMSESLANCHSEYKAKEAEMERKLEETLSLNDLLTLEVETQKAVISAKCECLNVLEKEKCNLSDQLAQLIKDHQEKLEQKDSALAERQGVINRNVQETISLNEKVRILEDDKSLLQEELENVQETSDKVKNENEYLETVLLKNAEKIDELTETVNTLQVQNKSLSAQLIEIKQEKNEFCRQKEDQQLKLVKEFEEKLRVAQRGSAGSKSINKELQELLKEKHQEINQLQSDCINYQEVILDFERSAKVLQSEHSKVEKELNDTKEKLLNLETIIQNLESEITSYKNLLNESRNEVEKVNSEIVKLHNQLAQKDKLAELQLMEKEKELKELLEQQNTLHKEMLMELEARINTLQLEKEKDEETVFELKKQIESQGIMNSRLQKEANLNLSRLVAVSQSLRNNDEARQWEDKFQKLIQDKDGQLLEQSHAISRLKQDMKVKDALLNELKEKFLKLETALSETDTHYKAAASDYQKQVTIMEENNKELSKNIEDLRKQIGGQSDDIEKLQQDKSSLNLRLTDKLDYVSKMEANLTMLEMKLSNTEAELFLVRSQNDKLVVDLEKQDAISAQLKLLLKNKDAEIALLLSSREISEYLEEVQKHHWAEILGYEDRLSALYSERENADKAFRGLESNVKSLQEKYEKSLQEKEQMNAKLESFKKAMMSLQSDRDHLMSKYEVLQSKLQSIEKEKEILIKEELGETNKLKQEIKALLHQMDDLNSENAMLKAQLIRYREDLNQVLSLKDNQLKELLKQQLDSIKNLENQKNAMDKMYKDVLQNLEKETETTKSLEAKNSELGIQVQTLEANILALKKERQELNQNKVIADLQQAVEVKAAECSELHQKLFAQKSSVEDLKRNLRQLESDMEKKVKETKEKYNNEISAFEREVALMRSIRETAEERVEELTRDLIQTEQLLSEARSQSKELKSHNESLGKAMVALQNDRDQLIEDFKLLRNKYDEELKTASAALNKFEFQLNNMTSEVKMLTKERSALIQKLSAFESDSTYSQLMGQVDDLCKTVTEKEAEIKRLTLENETYSKQMTAFSKSMASLQDDRDRLIQQLGGTKRVYESRQRESSASSSVKSDKELDAFRSNFSELQTEKGSVFTFQVKEMGSQRLENVELTQMKIRVDELQKALQQAYAYRQQTEKDIRAYQSELGELRSEKNLLLSESRALRQQHLMVVAEKDRQISELQKHRPEALVKESKNAPSLYPVKMESVTLAAKEASADQVTQLLKERGQLQSDLQRCLQEIHQKDLRFQQLNAKMMQTIEEKMGLSMQLKAVSQTLRETQMNLSEVQNRCYWLESQTQTPAVLPYQNPVQGAAAVEVPPGAPQEKTMVDIESLDGSELRRRLIETEQALDSTQQDLSHLAEELSEERARREAAEEALGLVAEMLSRVKDIDANISRSTPREYSIQLESDEEHRALIIDPAEHVVVRKRWLRGRSLYCSKLLTTRAKSRYVFLTYLLALHVVVFMCLTGLL</sequence>
<evidence type="ECO:0008006" key="6">
    <source>
        <dbReference type="Google" id="ProtNLM"/>
    </source>
</evidence>
<evidence type="ECO:0000256" key="1">
    <source>
        <dbReference type="SAM" id="Coils"/>
    </source>
</evidence>
<reference evidence="4" key="2">
    <citation type="submission" date="2025-08" db="UniProtKB">
        <authorList>
            <consortium name="Ensembl"/>
        </authorList>
    </citation>
    <scope>IDENTIFICATION</scope>
</reference>
<dbReference type="PANTHER" id="PTHR18887">
    <property type="entry name" value="GOLGI-ASSOCIATED PROTEIN GCP360-RELATED"/>
    <property type="match status" value="1"/>
</dbReference>
<dbReference type="Bgee" id="ENSLOCG00000005294">
    <property type="expression patterns" value="Expressed in muscle tissue and 12 other cell types or tissues"/>
</dbReference>
<feature type="coiled-coil region" evidence="1">
    <location>
        <begin position="1365"/>
        <end position="1718"/>
    </location>
</feature>
<keyword evidence="5" id="KW-1185">Reference proteome</keyword>
<feature type="coiled-coil region" evidence="1">
    <location>
        <begin position="758"/>
        <end position="806"/>
    </location>
</feature>
<feature type="coiled-coil region" evidence="1">
    <location>
        <begin position="2310"/>
        <end position="2729"/>
    </location>
</feature>
<feature type="coiled-coil region" evidence="1">
    <location>
        <begin position="605"/>
        <end position="732"/>
    </location>
</feature>
<dbReference type="OMA" id="SEQMKVM"/>
<feature type="compositionally biased region" description="Basic and acidic residues" evidence="2">
    <location>
        <begin position="83"/>
        <end position="102"/>
    </location>
</feature>
<reference evidence="5" key="1">
    <citation type="submission" date="2011-12" db="EMBL/GenBank/DDBJ databases">
        <title>The Draft Genome of Lepisosteus oculatus.</title>
        <authorList>
            <consortium name="The Broad Institute Genome Assembly &amp; Analysis Group"/>
            <consortium name="Computational R&amp;D Group"/>
            <consortium name="and Sequencing Platform"/>
            <person name="Di Palma F."/>
            <person name="Alfoldi J."/>
            <person name="Johnson J."/>
            <person name="Berlin A."/>
            <person name="Gnerre S."/>
            <person name="Jaffe D."/>
            <person name="MacCallum I."/>
            <person name="Young S."/>
            <person name="Walker B.J."/>
            <person name="Lander E.S."/>
            <person name="Lindblad-Toh K."/>
        </authorList>
    </citation>
    <scope>NUCLEOTIDE SEQUENCE [LARGE SCALE GENOMIC DNA]</scope>
</reference>
<name>W5MDC2_LEPOC</name>
<feature type="coiled-coil region" evidence="1">
    <location>
        <begin position="1899"/>
        <end position="2061"/>
    </location>
</feature>
<evidence type="ECO:0000313" key="4">
    <source>
        <dbReference type="Ensembl" id="ENSLOCP00000006381.1"/>
    </source>
</evidence>
<dbReference type="STRING" id="7918.ENSLOCP00000006381"/>
<dbReference type="Ensembl" id="ENSLOCT00000006389.1">
    <property type="protein sequence ID" value="ENSLOCP00000006381.1"/>
    <property type="gene ID" value="ENSLOCG00000005294.1"/>
</dbReference>
<keyword evidence="3" id="KW-0812">Transmembrane</keyword>
<dbReference type="GeneTree" id="ENSGT00730000111007"/>
<evidence type="ECO:0000256" key="3">
    <source>
        <dbReference type="SAM" id="Phobius"/>
    </source>
</evidence>
<protein>
    <recommendedName>
        <fullName evidence="6">Golgin B1</fullName>
    </recommendedName>
</protein>
<feature type="coiled-coil region" evidence="1">
    <location>
        <begin position="108"/>
        <end position="135"/>
    </location>
</feature>
<feature type="coiled-coil region" evidence="1">
    <location>
        <begin position="206"/>
        <end position="514"/>
    </location>
</feature>
<feature type="coiled-coil region" evidence="1">
    <location>
        <begin position="1254"/>
        <end position="1319"/>
    </location>
</feature>
<evidence type="ECO:0000313" key="5">
    <source>
        <dbReference type="Proteomes" id="UP000018468"/>
    </source>
</evidence>
<dbReference type="InParanoid" id="W5MDC2"/>
<proteinExistence type="predicted"/>